<protein>
    <recommendedName>
        <fullName evidence="3">Phenylpyruvate tautomerase PptA (4-oxalocrotonate tautomerase family)</fullName>
    </recommendedName>
</protein>
<evidence type="ECO:0008006" key="3">
    <source>
        <dbReference type="Google" id="ProtNLM"/>
    </source>
</evidence>
<reference evidence="1 2" key="1">
    <citation type="submission" date="2019-08" db="EMBL/GenBank/DDBJ databases">
        <title>Paraburkholderia sp. DCY113.</title>
        <authorList>
            <person name="Kang J."/>
        </authorList>
    </citation>
    <scope>NUCLEOTIDE SEQUENCE [LARGE SCALE GENOMIC DNA]</scope>
    <source>
        <strain evidence="1 2">DCY113</strain>
    </source>
</reference>
<evidence type="ECO:0000313" key="1">
    <source>
        <dbReference type="EMBL" id="KAA1007669.1"/>
    </source>
</evidence>
<proteinExistence type="predicted"/>
<accession>A0A5B0GXP8</accession>
<comment type="caution">
    <text evidence="1">The sequence shown here is derived from an EMBL/GenBank/DDBJ whole genome shotgun (WGS) entry which is preliminary data.</text>
</comment>
<name>A0A5B0GXP8_9BURK</name>
<dbReference type="Proteomes" id="UP000325273">
    <property type="component" value="Unassembled WGS sequence"/>
</dbReference>
<dbReference type="AlphaFoldDB" id="A0A5B0GXP8"/>
<organism evidence="1 2">
    <name type="scientific">Paraburkholderia panacisoli</name>
    <dbReference type="NCBI Taxonomy" id="2603818"/>
    <lineage>
        <taxon>Bacteria</taxon>
        <taxon>Pseudomonadati</taxon>
        <taxon>Pseudomonadota</taxon>
        <taxon>Betaproteobacteria</taxon>
        <taxon>Burkholderiales</taxon>
        <taxon>Burkholderiaceae</taxon>
        <taxon>Paraburkholderia</taxon>
    </lineage>
</organism>
<keyword evidence="2" id="KW-1185">Reference proteome</keyword>
<dbReference type="EMBL" id="VTUZ01000016">
    <property type="protein sequence ID" value="KAA1007669.1"/>
    <property type="molecule type" value="Genomic_DNA"/>
</dbReference>
<dbReference type="InterPro" id="IPR014347">
    <property type="entry name" value="Tautomerase/MIF_sf"/>
</dbReference>
<dbReference type="RefSeq" id="WP_149672212.1">
    <property type="nucleotide sequence ID" value="NZ_VTUZ01000016.1"/>
</dbReference>
<gene>
    <name evidence="1" type="ORF">FVF58_23390</name>
</gene>
<evidence type="ECO:0000313" key="2">
    <source>
        <dbReference type="Proteomes" id="UP000325273"/>
    </source>
</evidence>
<dbReference type="Gene3D" id="3.30.429.10">
    <property type="entry name" value="Macrophage Migration Inhibitory Factor"/>
    <property type="match status" value="1"/>
</dbReference>
<sequence>MPLMDVTFAQGSLDTDAQSRLSAKLWSIALRWEGIEINETSASVAWVYFDERPQHHITVAGKTPAQNVYRINVRVMAGFMDQKRIDSLARELTDSILEVDGTKGDGSGPRVFCIVEEIPSGTWSIDGQTWTTAFTARTLLLDSERIDAMEKAVAGRPRIDVPYTVKK</sequence>
<dbReference type="SUPFAM" id="SSF55331">
    <property type="entry name" value="Tautomerase/MIF"/>
    <property type="match status" value="1"/>
</dbReference>